<evidence type="ECO:0000313" key="9">
    <source>
        <dbReference type="Proteomes" id="UP001281447"/>
    </source>
</evidence>
<feature type="transmembrane region" description="Helical" evidence="7">
    <location>
        <begin position="108"/>
        <end position="127"/>
    </location>
</feature>
<reference evidence="8 9" key="1">
    <citation type="submission" date="2023-10" db="EMBL/GenBank/DDBJ databases">
        <title>Virgibacillus halophilus 5B73C genome.</title>
        <authorList>
            <person name="Miliotis G."/>
            <person name="Sengupta P."/>
            <person name="Hameed A."/>
            <person name="Chuvochina M."/>
            <person name="Mcdonagh F."/>
            <person name="Simpson A.C."/>
            <person name="Singh N.K."/>
            <person name="Rekha P.D."/>
            <person name="Raman K."/>
            <person name="Hugenholtz P."/>
            <person name="Venkateswaran K."/>
        </authorList>
    </citation>
    <scope>NUCLEOTIDE SEQUENCE [LARGE SCALE GENOMIC DNA]</scope>
    <source>
        <strain evidence="8 9">5B73C</strain>
    </source>
</reference>
<organism evidence="8 9">
    <name type="scientific">Tigheibacillus halophilus</name>
    <dbReference type="NCBI Taxonomy" id="361280"/>
    <lineage>
        <taxon>Bacteria</taxon>
        <taxon>Bacillati</taxon>
        <taxon>Bacillota</taxon>
        <taxon>Bacilli</taxon>
        <taxon>Bacillales</taxon>
        <taxon>Bacillaceae</taxon>
        <taxon>Tigheibacillus</taxon>
    </lineage>
</organism>
<evidence type="ECO:0000313" key="8">
    <source>
        <dbReference type="EMBL" id="MDY0395109.1"/>
    </source>
</evidence>
<dbReference type="Pfam" id="PF07681">
    <property type="entry name" value="DoxX"/>
    <property type="match status" value="1"/>
</dbReference>
<dbReference type="InterPro" id="IPR032808">
    <property type="entry name" value="DoxX"/>
</dbReference>
<evidence type="ECO:0000256" key="6">
    <source>
        <dbReference type="ARBA" id="ARBA00023136"/>
    </source>
</evidence>
<proteinExistence type="inferred from homology"/>
<dbReference type="InterPro" id="IPR051907">
    <property type="entry name" value="DoxX-like_oxidoreductase"/>
</dbReference>
<comment type="caution">
    <text evidence="8">The sequence shown here is derived from an EMBL/GenBank/DDBJ whole genome shotgun (WGS) entry which is preliminary data.</text>
</comment>
<dbReference type="PANTHER" id="PTHR33452">
    <property type="entry name" value="OXIDOREDUCTASE CATD-RELATED"/>
    <property type="match status" value="1"/>
</dbReference>
<keyword evidence="4 7" id="KW-0812">Transmembrane</keyword>
<comment type="similarity">
    <text evidence="2">Belongs to the DoxX family.</text>
</comment>
<evidence type="ECO:0000256" key="5">
    <source>
        <dbReference type="ARBA" id="ARBA00022989"/>
    </source>
</evidence>
<dbReference type="RefSeq" id="WP_390355916.1">
    <property type="nucleotide sequence ID" value="NZ_JBHUIZ010000012.1"/>
</dbReference>
<comment type="subcellular location">
    <subcellularLocation>
        <location evidence="1">Cell membrane</location>
        <topology evidence="1">Multi-pass membrane protein</topology>
    </subcellularLocation>
</comment>
<gene>
    <name evidence="8" type="ORF">RWE15_12615</name>
</gene>
<accession>A0ABU5C977</accession>
<feature type="transmembrane region" description="Helical" evidence="7">
    <location>
        <begin position="65"/>
        <end position="88"/>
    </location>
</feature>
<keyword evidence="6 7" id="KW-0472">Membrane</keyword>
<protein>
    <submittedName>
        <fullName evidence="8">DoxX family protein</fullName>
    </submittedName>
</protein>
<dbReference type="PANTHER" id="PTHR33452:SF10">
    <property type="entry name" value="OXIDOREDUCTASE MHQP-RELATED"/>
    <property type="match status" value="1"/>
</dbReference>
<name>A0ABU5C977_9BACI</name>
<sequence>MAGLGLLIIRLLTGISFMGHGAQKMFGWFGGGGVKGTSQFFESIGVKPPRAMAVMAGLSELVGGLLFALGLLTPLAALLIAAAMVVAIAKVSGQNGYWITENGYEYNLMIIVTVIGVALIGPGTYSIDALIF</sequence>
<evidence type="ECO:0000256" key="1">
    <source>
        <dbReference type="ARBA" id="ARBA00004651"/>
    </source>
</evidence>
<keyword evidence="3" id="KW-1003">Cell membrane</keyword>
<evidence type="ECO:0000256" key="4">
    <source>
        <dbReference type="ARBA" id="ARBA00022692"/>
    </source>
</evidence>
<evidence type="ECO:0000256" key="7">
    <source>
        <dbReference type="SAM" id="Phobius"/>
    </source>
</evidence>
<dbReference type="EMBL" id="JAWDIP010000003">
    <property type="protein sequence ID" value="MDY0395109.1"/>
    <property type="molecule type" value="Genomic_DNA"/>
</dbReference>
<keyword evidence="5 7" id="KW-1133">Transmembrane helix</keyword>
<evidence type="ECO:0000256" key="2">
    <source>
        <dbReference type="ARBA" id="ARBA00006679"/>
    </source>
</evidence>
<evidence type="ECO:0000256" key="3">
    <source>
        <dbReference type="ARBA" id="ARBA00022475"/>
    </source>
</evidence>
<dbReference type="Proteomes" id="UP001281447">
    <property type="component" value="Unassembled WGS sequence"/>
</dbReference>
<keyword evidence="9" id="KW-1185">Reference proteome</keyword>